<dbReference type="OrthoDB" id="3714110at2"/>
<reference evidence="1 2" key="1">
    <citation type="submission" date="2019-07" db="EMBL/GenBank/DDBJ databases">
        <title>Microlunatus dokdonensis sp. nov. isolated from the rhizospheric soil of the wild plant Elymus tsukushiensis.</title>
        <authorList>
            <person name="Ghim S.-Y."/>
            <person name="Hwang Y.-J."/>
            <person name="Son J.-S."/>
            <person name="Shin J.-H."/>
        </authorList>
    </citation>
    <scope>NUCLEOTIDE SEQUENCE [LARGE SCALE GENOMIC DNA]</scope>
    <source>
        <strain evidence="1 2">KUDC0627</strain>
    </source>
</reference>
<evidence type="ECO:0000313" key="1">
    <source>
        <dbReference type="EMBL" id="QDP96138.1"/>
    </source>
</evidence>
<keyword evidence="2" id="KW-1185">Reference proteome</keyword>
<dbReference type="InterPro" id="IPR006059">
    <property type="entry name" value="SBP"/>
</dbReference>
<accession>A0A516PY90</accession>
<evidence type="ECO:0000313" key="2">
    <source>
        <dbReference type="Proteomes" id="UP000319263"/>
    </source>
</evidence>
<dbReference type="InterPro" id="IPR050490">
    <property type="entry name" value="Bact_solute-bd_prot1"/>
</dbReference>
<dbReference type="PROSITE" id="PS51318">
    <property type="entry name" value="TAT"/>
    <property type="match status" value="1"/>
</dbReference>
<dbReference type="InterPro" id="IPR006311">
    <property type="entry name" value="TAT_signal"/>
</dbReference>
<proteinExistence type="predicted"/>
<gene>
    <name evidence="1" type="ORF">FOE78_09705</name>
</gene>
<sequence length="555" mass="60416">MTMTSNAASGHPSAIQVSRRHLLAGGIAAGLGIGTLAGCSDPTKEANTAERNVGAKLPTYTPVDLVQPDLPGNEVLMSGYYTYPRHPKRVFDKPPASGLDQIKIMYPTFVPTPPGASKNKFYAQFQDNVGCTLNIRAISSPDYPAAFQTTIAGGDVPDLCMFPRPTPDEPRVMNKLFCDLGPYLAGDAVKDFPYLAAMPPDTWRMTVSNGSVYAVPQPRPVAPQAIFVRLDLAEQLGLNPEPGGYDEFHELMRGFTDKKARRWASASPRPVINFIGMMLGAPNNWSEEGGKFTYQLADERCIDAIQRVAGMVKEGLFHPDSASIVYDKIRTVFYAGQTGLLGDGAVGWDLFVRQLGGPVDGAKKLGMINAPKENGGGDARHYAGTSVQAVTVIKKDLGEDKTRKILNFLNFLATPIGSREHLERKYGVEGSDFTWVDGLPTLTKMGTSEFMDVQYITDSMTTIGPGPKLGVDRQYAWHKRASADPLRDPTVGLYSDTYSRKGATLNELINNATNDVIYGRKPISTLTDAYQDWRKKGGDKIAAEFAESLAAESKR</sequence>
<dbReference type="SUPFAM" id="SSF53850">
    <property type="entry name" value="Periplasmic binding protein-like II"/>
    <property type="match status" value="1"/>
</dbReference>
<dbReference type="PANTHER" id="PTHR43649:SF12">
    <property type="entry name" value="DIACETYLCHITOBIOSE BINDING PROTEIN DASA"/>
    <property type="match status" value="1"/>
</dbReference>
<name>A0A516PY90_9ACTN</name>
<dbReference type="AlphaFoldDB" id="A0A516PY90"/>
<dbReference type="EMBL" id="CP041692">
    <property type="protein sequence ID" value="QDP96138.1"/>
    <property type="molecule type" value="Genomic_DNA"/>
</dbReference>
<organism evidence="1 2">
    <name type="scientific">Microlunatus elymi</name>
    <dbReference type="NCBI Taxonomy" id="2596828"/>
    <lineage>
        <taxon>Bacteria</taxon>
        <taxon>Bacillati</taxon>
        <taxon>Actinomycetota</taxon>
        <taxon>Actinomycetes</taxon>
        <taxon>Propionibacteriales</taxon>
        <taxon>Propionibacteriaceae</taxon>
        <taxon>Microlunatus</taxon>
    </lineage>
</organism>
<dbReference type="Proteomes" id="UP000319263">
    <property type="component" value="Chromosome"/>
</dbReference>
<dbReference type="Pfam" id="PF01547">
    <property type="entry name" value="SBP_bac_1"/>
    <property type="match status" value="1"/>
</dbReference>
<dbReference type="KEGG" id="mik:FOE78_09705"/>
<protein>
    <submittedName>
        <fullName evidence="1">Extracellular solute-binding protein</fullName>
    </submittedName>
</protein>
<dbReference type="Gene3D" id="3.40.190.10">
    <property type="entry name" value="Periplasmic binding protein-like II"/>
    <property type="match status" value="2"/>
</dbReference>
<dbReference type="RefSeq" id="WP_143986104.1">
    <property type="nucleotide sequence ID" value="NZ_CP041692.1"/>
</dbReference>
<dbReference type="PANTHER" id="PTHR43649">
    <property type="entry name" value="ARABINOSE-BINDING PROTEIN-RELATED"/>
    <property type="match status" value="1"/>
</dbReference>